<dbReference type="EMBL" id="LR862134">
    <property type="protein sequence ID" value="CAD1839613.1"/>
    <property type="molecule type" value="Genomic_DNA"/>
</dbReference>
<dbReference type="SUPFAM" id="SSF56672">
    <property type="entry name" value="DNA/RNA polymerases"/>
    <property type="match status" value="1"/>
</dbReference>
<accession>A0A6V7Q903</accession>
<dbReference type="PANTHER" id="PTHR11439:SF467">
    <property type="entry name" value="INTEGRASE CATALYTIC DOMAIN-CONTAINING PROTEIN"/>
    <property type="match status" value="1"/>
</dbReference>
<name>A0A6V7Q903_ANACO</name>
<organism evidence="1">
    <name type="scientific">Ananas comosus var. bracteatus</name>
    <name type="common">red pineapple</name>
    <dbReference type="NCBI Taxonomy" id="296719"/>
    <lineage>
        <taxon>Eukaryota</taxon>
        <taxon>Viridiplantae</taxon>
        <taxon>Streptophyta</taxon>
        <taxon>Embryophyta</taxon>
        <taxon>Tracheophyta</taxon>
        <taxon>Spermatophyta</taxon>
        <taxon>Magnoliopsida</taxon>
        <taxon>Liliopsida</taxon>
        <taxon>Poales</taxon>
        <taxon>Bromeliaceae</taxon>
        <taxon>Bromelioideae</taxon>
        <taxon>Ananas</taxon>
    </lineage>
</organism>
<gene>
    <name evidence="1" type="ORF">CB5_LOCUS22824</name>
</gene>
<sequence length="289" mass="32990">MVIFKKRNLISQAFSSNPVSDKGLGDVEVFLGIEVTRCKIGIFLSQRKYVLDLLAKTEKLGAKPCGAPIAPNLQLTANDDELFEDLERYRRLVGKLNYLTVTQPDIAYSVSVLSQFMSSPTVTHWEALRQILCYLKGAPGRDILYKNHEHSNIECFSYADWAGSKVDRRSTTRYCVFVEGNLVSWRSKKQSVVSRSSAESKYRAMAQSVSEVMWIQQLLDEVGLKNPQPIKLWCDNQAALHIAYNPVFHERTKHIEIDCHFIREKIQQKIISKEYIKTGDRLGISSQKL</sequence>
<dbReference type="PANTHER" id="PTHR11439">
    <property type="entry name" value="GAG-POL-RELATED RETROTRANSPOSON"/>
    <property type="match status" value="1"/>
</dbReference>
<protein>
    <recommendedName>
        <fullName evidence="2">Reverse transcriptase Ty1/copia-type domain-containing protein</fullName>
    </recommendedName>
</protein>
<dbReference type="CDD" id="cd09272">
    <property type="entry name" value="RNase_HI_RT_Ty1"/>
    <property type="match status" value="1"/>
</dbReference>
<proteinExistence type="predicted"/>
<dbReference type="AlphaFoldDB" id="A0A6V7Q903"/>
<reference evidence="1" key="1">
    <citation type="submission" date="2020-07" db="EMBL/GenBank/DDBJ databases">
        <authorList>
            <person name="Lin J."/>
        </authorList>
    </citation>
    <scope>NUCLEOTIDE SEQUENCE</scope>
</reference>
<evidence type="ECO:0000313" key="1">
    <source>
        <dbReference type="EMBL" id="CAD1839613.1"/>
    </source>
</evidence>
<evidence type="ECO:0008006" key="2">
    <source>
        <dbReference type="Google" id="ProtNLM"/>
    </source>
</evidence>
<dbReference type="InterPro" id="IPR043502">
    <property type="entry name" value="DNA/RNA_pol_sf"/>
</dbReference>